<keyword evidence="3" id="KW-1185">Reference proteome</keyword>
<evidence type="ECO:0000256" key="1">
    <source>
        <dbReference type="SAM" id="Phobius"/>
    </source>
</evidence>
<sequence length="143" mass="17182">MKVESNVITVSMSVQVIYLLNITLLYNLIKSSFSNFSSSMVTCTIPIRRQKLFHICYKLKEVLNCFMLYQRILTRNEAIFHNPIRSIEEILFVHNFFKLYELPFFREMSILFQIEQKYQWFFVDPLKNHSFHSLSQLTLIFGH</sequence>
<gene>
    <name evidence="2" type="ORF">V1478_006838</name>
</gene>
<reference evidence="2 3" key="1">
    <citation type="journal article" date="2024" name="Ann. Entomol. Soc. Am.">
        <title>Genomic analyses of the southern and eastern yellowjacket wasps (Hymenoptera: Vespidae) reveal evolutionary signatures of social life.</title>
        <authorList>
            <person name="Catto M.A."/>
            <person name="Caine P.B."/>
            <person name="Orr S.E."/>
            <person name="Hunt B.G."/>
            <person name="Goodisman M.A.D."/>
        </authorList>
    </citation>
    <scope>NUCLEOTIDE SEQUENCE [LARGE SCALE GENOMIC DNA]</scope>
    <source>
        <strain evidence="2">233</strain>
        <tissue evidence="2">Head and thorax</tissue>
    </source>
</reference>
<dbReference type="AlphaFoldDB" id="A0ABD2B1H0"/>
<accession>A0ABD2B1H0</accession>
<comment type="caution">
    <text evidence="2">The sequence shown here is derived from an EMBL/GenBank/DDBJ whole genome shotgun (WGS) entry which is preliminary data.</text>
</comment>
<organism evidence="2 3">
    <name type="scientific">Vespula squamosa</name>
    <name type="common">Southern yellow jacket</name>
    <name type="synonym">Wasp</name>
    <dbReference type="NCBI Taxonomy" id="30214"/>
    <lineage>
        <taxon>Eukaryota</taxon>
        <taxon>Metazoa</taxon>
        <taxon>Ecdysozoa</taxon>
        <taxon>Arthropoda</taxon>
        <taxon>Hexapoda</taxon>
        <taxon>Insecta</taxon>
        <taxon>Pterygota</taxon>
        <taxon>Neoptera</taxon>
        <taxon>Endopterygota</taxon>
        <taxon>Hymenoptera</taxon>
        <taxon>Apocrita</taxon>
        <taxon>Aculeata</taxon>
        <taxon>Vespoidea</taxon>
        <taxon>Vespidae</taxon>
        <taxon>Vespinae</taxon>
        <taxon>Vespula</taxon>
    </lineage>
</organism>
<protein>
    <recommendedName>
        <fullName evidence="4">Maturase K</fullName>
    </recommendedName>
</protein>
<dbReference type="EMBL" id="JAUDFV010000133">
    <property type="protein sequence ID" value="KAL2726560.1"/>
    <property type="molecule type" value="Genomic_DNA"/>
</dbReference>
<evidence type="ECO:0008006" key="4">
    <source>
        <dbReference type="Google" id="ProtNLM"/>
    </source>
</evidence>
<keyword evidence="1" id="KW-1133">Transmembrane helix</keyword>
<dbReference type="Proteomes" id="UP001607302">
    <property type="component" value="Unassembled WGS sequence"/>
</dbReference>
<proteinExistence type="predicted"/>
<evidence type="ECO:0000313" key="2">
    <source>
        <dbReference type="EMBL" id="KAL2726560.1"/>
    </source>
</evidence>
<keyword evidence="1" id="KW-0472">Membrane</keyword>
<evidence type="ECO:0000313" key="3">
    <source>
        <dbReference type="Proteomes" id="UP001607302"/>
    </source>
</evidence>
<feature type="transmembrane region" description="Helical" evidence="1">
    <location>
        <begin position="6"/>
        <end position="29"/>
    </location>
</feature>
<keyword evidence="1" id="KW-0812">Transmembrane</keyword>
<name>A0ABD2B1H0_VESSQ</name>